<proteinExistence type="predicted"/>
<reference evidence="1 2" key="1">
    <citation type="submission" date="2017-09" db="EMBL/GenBank/DDBJ databases">
        <title>Depth-based differentiation of microbial function through sediment-hosted aquifers and enrichment of novel symbionts in the deep terrestrial subsurface.</title>
        <authorList>
            <person name="Probst A.J."/>
            <person name="Ladd B."/>
            <person name="Jarett J.K."/>
            <person name="Geller-Mcgrath D.E."/>
            <person name="Sieber C.M."/>
            <person name="Emerson J.B."/>
            <person name="Anantharaman K."/>
            <person name="Thomas B.C."/>
            <person name="Malmstrom R."/>
            <person name="Stieglmeier M."/>
            <person name="Klingl A."/>
            <person name="Woyke T."/>
            <person name="Ryan C.M."/>
            <person name="Banfield J.F."/>
        </authorList>
    </citation>
    <scope>NUCLEOTIDE SEQUENCE [LARGE SCALE GENOMIC DNA]</scope>
    <source>
        <strain evidence="1">CG23_combo_of_CG06-09_8_20_14_all_48_7</strain>
    </source>
</reference>
<comment type="caution">
    <text evidence="1">The sequence shown here is derived from an EMBL/GenBank/DDBJ whole genome shotgun (WGS) entry which is preliminary data.</text>
</comment>
<feature type="non-terminal residue" evidence="1">
    <location>
        <position position="1"/>
    </location>
</feature>
<keyword evidence="1" id="KW-0378">Hydrolase</keyword>
<dbReference type="EMBL" id="PCRF01000014">
    <property type="protein sequence ID" value="PIP16750.1"/>
    <property type="molecule type" value="Genomic_DNA"/>
</dbReference>
<sequence length="46" mass="5001">KPQKAILTHFGRTALALKPWETAAEMSQRLGIEVIAASDGLKIEIP</sequence>
<protein>
    <submittedName>
        <fullName evidence="1">MBL fold metallo-hydrolase</fullName>
    </submittedName>
</protein>
<name>A0A2G9YBZ7_9BACT</name>
<organism evidence="1 2">
    <name type="scientific">bacterium (Candidatus Ratteibacteria) CG23_combo_of_CG06-09_8_20_14_all_48_7</name>
    <dbReference type="NCBI Taxonomy" id="2014292"/>
    <lineage>
        <taxon>Bacteria</taxon>
        <taxon>Candidatus Ratteibacteria</taxon>
    </lineage>
</organism>
<gene>
    <name evidence="1" type="ORF">COX46_00305</name>
</gene>
<dbReference type="GO" id="GO:0016787">
    <property type="term" value="F:hydrolase activity"/>
    <property type="evidence" value="ECO:0007669"/>
    <property type="project" value="UniProtKB-KW"/>
</dbReference>
<evidence type="ECO:0000313" key="1">
    <source>
        <dbReference type="EMBL" id="PIP16750.1"/>
    </source>
</evidence>
<evidence type="ECO:0000313" key="2">
    <source>
        <dbReference type="Proteomes" id="UP000230392"/>
    </source>
</evidence>
<dbReference type="AlphaFoldDB" id="A0A2G9YBZ7"/>
<dbReference type="Proteomes" id="UP000230392">
    <property type="component" value="Unassembled WGS sequence"/>
</dbReference>
<accession>A0A2G9YBZ7</accession>